<dbReference type="GO" id="GO:0005829">
    <property type="term" value="C:cytosol"/>
    <property type="evidence" value="ECO:0007669"/>
    <property type="project" value="TreeGrafter"/>
</dbReference>
<dbReference type="PANTHER" id="PTHR42743">
    <property type="entry name" value="AMINO-ACID AMINOTRANSFERASE"/>
    <property type="match status" value="1"/>
</dbReference>
<dbReference type="SUPFAM" id="SSF56752">
    <property type="entry name" value="D-aminoacid aminotransferase-like PLP-dependent enzymes"/>
    <property type="match status" value="1"/>
</dbReference>
<dbReference type="AlphaFoldDB" id="A0A7I7QI62"/>
<comment type="similarity">
    <text evidence="1">Belongs to the class-IV pyridoxal-phosphate-dependent aminotransferase family.</text>
</comment>
<dbReference type="Pfam" id="PF01063">
    <property type="entry name" value="Aminotran_4"/>
    <property type="match status" value="1"/>
</dbReference>
<dbReference type="InterPro" id="IPR043132">
    <property type="entry name" value="BCAT-like_C"/>
</dbReference>
<evidence type="ECO:0000313" key="3">
    <source>
        <dbReference type="Proteomes" id="UP000467193"/>
    </source>
</evidence>
<dbReference type="Gene3D" id="3.30.470.10">
    <property type="match status" value="1"/>
</dbReference>
<organism evidence="2 3">
    <name type="scientific">Mycolicibacterium sediminis</name>
    <dbReference type="NCBI Taxonomy" id="1286180"/>
    <lineage>
        <taxon>Bacteria</taxon>
        <taxon>Bacillati</taxon>
        <taxon>Actinomycetota</taxon>
        <taxon>Actinomycetes</taxon>
        <taxon>Mycobacteriales</taxon>
        <taxon>Mycobacteriaceae</taxon>
        <taxon>Mycolicibacterium</taxon>
    </lineage>
</organism>
<dbReference type="InterPro" id="IPR050571">
    <property type="entry name" value="Class-IV_PLP-Dep_Aminotrnsfr"/>
</dbReference>
<proteinExistence type="inferred from homology"/>
<evidence type="ECO:0000256" key="1">
    <source>
        <dbReference type="ARBA" id="ARBA00009320"/>
    </source>
</evidence>
<dbReference type="InterPro" id="IPR043131">
    <property type="entry name" value="BCAT-like_N"/>
</dbReference>
<reference evidence="2 3" key="1">
    <citation type="journal article" date="2019" name="Emerg. Microbes Infect.">
        <title>Comprehensive subspecies identification of 175 nontuberculous mycobacteria species based on 7547 genomic profiles.</title>
        <authorList>
            <person name="Matsumoto Y."/>
            <person name="Kinjo T."/>
            <person name="Motooka D."/>
            <person name="Nabeya D."/>
            <person name="Jung N."/>
            <person name="Uechi K."/>
            <person name="Horii T."/>
            <person name="Iida T."/>
            <person name="Fujita J."/>
            <person name="Nakamura S."/>
        </authorList>
    </citation>
    <scope>NUCLEOTIDE SEQUENCE [LARGE SCALE GENOMIC DNA]</scope>
    <source>
        <strain evidence="2 3">JCM 17899</strain>
    </source>
</reference>
<accession>A0A7I7QI62</accession>
<dbReference type="NCBIfam" id="NF005887">
    <property type="entry name" value="PRK07849.1-2"/>
    <property type="match status" value="1"/>
</dbReference>
<dbReference type="InterPro" id="IPR036038">
    <property type="entry name" value="Aminotransferase-like"/>
</dbReference>
<dbReference type="KEGG" id="msei:MSEDJ_00610"/>
<dbReference type="EMBL" id="AP022588">
    <property type="protein sequence ID" value="BBY25965.1"/>
    <property type="molecule type" value="Genomic_DNA"/>
</dbReference>
<dbReference type="PANTHER" id="PTHR42743:SF11">
    <property type="entry name" value="AMINODEOXYCHORISMATE LYASE"/>
    <property type="match status" value="1"/>
</dbReference>
<gene>
    <name evidence="2" type="ORF">MSEDJ_00610</name>
</gene>
<name>A0A7I7QI62_9MYCO</name>
<dbReference type="GO" id="GO:0016829">
    <property type="term" value="F:lyase activity"/>
    <property type="evidence" value="ECO:0007669"/>
    <property type="project" value="UniProtKB-KW"/>
</dbReference>
<evidence type="ECO:0000313" key="2">
    <source>
        <dbReference type="EMBL" id="BBY25965.1"/>
    </source>
</evidence>
<sequence>MPQLYEQPALSFPAMTPRRATDLVVGLDGHLLDPGAAVLHPDDPVLARGDGVFETVLVRHGRACLLDAHLSRLAASAATTGLPAPDVGRFRAAVDVAVRAWPDAEGMLRLLYGRATRGTVAFVTVSAVPDRVVAARRDGVSVVTLDAGHAVPGPWSVATAKSLSYGRFAAAQRQAERAGASDAMLIRSDGNVLEGARSTVVVSPEPGVLLSPPLDSAILPGTTADALFDAARRRGWRCEHGPLGIADLDAAQGLWLVSAVTLAARVHTLDGRPLRAAPAAADVAYLVDLAVATD</sequence>
<dbReference type="InterPro" id="IPR001544">
    <property type="entry name" value="Aminotrans_IV"/>
</dbReference>
<keyword evidence="2" id="KW-0456">Lyase</keyword>
<keyword evidence="3" id="KW-1185">Reference proteome</keyword>
<dbReference type="GO" id="GO:0046394">
    <property type="term" value="P:carboxylic acid biosynthetic process"/>
    <property type="evidence" value="ECO:0007669"/>
    <property type="project" value="UniProtKB-ARBA"/>
</dbReference>
<dbReference type="Proteomes" id="UP000467193">
    <property type="component" value="Chromosome"/>
</dbReference>
<protein>
    <submittedName>
        <fullName evidence="2">4-amino-4-deoxychorismate lyase</fullName>
    </submittedName>
</protein>
<dbReference type="Gene3D" id="3.20.10.10">
    <property type="entry name" value="D-amino Acid Aminotransferase, subunit A, domain 2"/>
    <property type="match status" value="1"/>
</dbReference>